<accession>A0A6G1LIM8</accession>
<feature type="region of interest" description="Disordered" evidence="1">
    <location>
        <begin position="166"/>
        <end position="186"/>
    </location>
</feature>
<feature type="region of interest" description="Disordered" evidence="1">
    <location>
        <begin position="274"/>
        <end position="336"/>
    </location>
</feature>
<dbReference type="Proteomes" id="UP000799436">
    <property type="component" value="Unassembled WGS sequence"/>
</dbReference>
<reference evidence="2" key="1">
    <citation type="journal article" date="2020" name="Stud. Mycol.">
        <title>101 Dothideomycetes genomes: a test case for predicting lifestyles and emergence of pathogens.</title>
        <authorList>
            <person name="Haridas S."/>
            <person name="Albert R."/>
            <person name="Binder M."/>
            <person name="Bloem J."/>
            <person name="Labutti K."/>
            <person name="Salamov A."/>
            <person name="Andreopoulos B."/>
            <person name="Baker S."/>
            <person name="Barry K."/>
            <person name="Bills G."/>
            <person name="Bluhm B."/>
            <person name="Cannon C."/>
            <person name="Castanera R."/>
            <person name="Culley D."/>
            <person name="Daum C."/>
            <person name="Ezra D."/>
            <person name="Gonzalez J."/>
            <person name="Henrissat B."/>
            <person name="Kuo A."/>
            <person name="Liang C."/>
            <person name="Lipzen A."/>
            <person name="Lutzoni F."/>
            <person name="Magnuson J."/>
            <person name="Mondo S."/>
            <person name="Nolan M."/>
            <person name="Ohm R."/>
            <person name="Pangilinan J."/>
            <person name="Park H.-J."/>
            <person name="Ramirez L."/>
            <person name="Alfaro M."/>
            <person name="Sun H."/>
            <person name="Tritt A."/>
            <person name="Yoshinaga Y."/>
            <person name="Zwiers L.-H."/>
            <person name="Turgeon B."/>
            <person name="Goodwin S."/>
            <person name="Spatafora J."/>
            <person name="Crous P."/>
            <person name="Grigoriev I."/>
        </authorList>
    </citation>
    <scope>NUCLEOTIDE SEQUENCE</scope>
    <source>
        <strain evidence="2">CBS 116005</strain>
    </source>
</reference>
<feature type="compositionally biased region" description="Basic and acidic residues" evidence="1">
    <location>
        <begin position="274"/>
        <end position="297"/>
    </location>
</feature>
<evidence type="ECO:0000313" key="3">
    <source>
        <dbReference type="Proteomes" id="UP000799436"/>
    </source>
</evidence>
<proteinExistence type="predicted"/>
<protein>
    <submittedName>
        <fullName evidence="2">Uncharacterized protein</fullName>
    </submittedName>
</protein>
<dbReference type="AlphaFoldDB" id="A0A6G1LIM8"/>
<sequence>MADEALRTFEALLESVPAWIADLERILKAATEKQNEVLFENQPAEVEAGLEVLKKKTTSSSLRSRRSKDERNDSGQEKVEESQPPTLLRPQLPHMTNSDALRLSQRKRKTASVDFGDESGPHKFRSKAMVVVCYDGDTQKKFETLVRAIGTCRNFIRKGKMSARVDSLSRSDSLGSEESNSSGGEEAVVELHKISYRSTRLARVHTRHSGNDVSLEAFDKVDGCLEKGQSLCERAAHQILRDGDCALELNNAKSQFTDAQEFAKAEIPVLKKRAEEAAERHRRDDERRRDDEEDRRNRTSAALSLQKVPSLVSSLPSDGKLEVDLEADDDSDGDDDFLADAMQLGKYQMRTTRLLAH</sequence>
<feature type="compositionally biased region" description="Acidic residues" evidence="1">
    <location>
        <begin position="324"/>
        <end position="336"/>
    </location>
</feature>
<gene>
    <name evidence="2" type="ORF">EJ03DRAFT_333814</name>
</gene>
<evidence type="ECO:0000256" key="1">
    <source>
        <dbReference type="SAM" id="MobiDB-lite"/>
    </source>
</evidence>
<dbReference type="EMBL" id="ML995813">
    <property type="protein sequence ID" value="KAF2772735.1"/>
    <property type="molecule type" value="Genomic_DNA"/>
</dbReference>
<feature type="region of interest" description="Disordered" evidence="1">
    <location>
        <begin position="56"/>
        <end position="120"/>
    </location>
</feature>
<organism evidence="2 3">
    <name type="scientific">Teratosphaeria nubilosa</name>
    <dbReference type="NCBI Taxonomy" id="161662"/>
    <lineage>
        <taxon>Eukaryota</taxon>
        <taxon>Fungi</taxon>
        <taxon>Dikarya</taxon>
        <taxon>Ascomycota</taxon>
        <taxon>Pezizomycotina</taxon>
        <taxon>Dothideomycetes</taxon>
        <taxon>Dothideomycetidae</taxon>
        <taxon>Mycosphaerellales</taxon>
        <taxon>Teratosphaeriaceae</taxon>
        <taxon>Teratosphaeria</taxon>
    </lineage>
</organism>
<keyword evidence="3" id="KW-1185">Reference proteome</keyword>
<evidence type="ECO:0000313" key="2">
    <source>
        <dbReference type="EMBL" id="KAF2772735.1"/>
    </source>
</evidence>
<feature type="compositionally biased region" description="Basic and acidic residues" evidence="1">
    <location>
        <begin position="67"/>
        <end position="81"/>
    </location>
</feature>
<name>A0A6G1LIM8_9PEZI</name>
<dbReference type="OrthoDB" id="3886346at2759"/>